<feature type="region of interest" description="Disordered" evidence="4">
    <location>
        <begin position="388"/>
        <end position="415"/>
    </location>
</feature>
<feature type="domain" description="ARID" evidence="5">
    <location>
        <begin position="59"/>
        <end position="151"/>
    </location>
</feature>
<dbReference type="Gene3D" id="1.10.150.60">
    <property type="entry name" value="ARID DNA-binding domain"/>
    <property type="match status" value="1"/>
</dbReference>
<keyword evidence="1" id="KW-0805">Transcription regulation</keyword>
<dbReference type="SMART" id="SM01014">
    <property type="entry name" value="ARID"/>
    <property type="match status" value="1"/>
</dbReference>
<feature type="compositionally biased region" description="Polar residues" evidence="4">
    <location>
        <begin position="288"/>
        <end position="298"/>
    </location>
</feature>
<feature type="region of interest" description="Disordered" evidence="4">
    <location>
        <begin position="460"/>
        <end position="499"/>
    </location>
</feature>
<dbReference type="PANTHER" id="PTHR13964">
    <property type="entry name" value="RBP-RELATED"/>
    <property type="match status" value="1"/>
</dbReference>
<comment type="caution">
    <text evidence="6">The sequence shown here is derived from an EMBL/GenBank/DDBJ whole genome shotgun (WGS) entry which is preliminary data.</text>
</comment>
<keyword evidence="3" id="KW-0539">Nucleus</keyword>
<dbReference type="SMART" id="SM00501">
    <property type="entry name" value="BRIGHT"/>
    <property type="match status" value="1"/>
</dbReference>
<name>A0A5C6NFK9_9TELE</name>
<keyword evidence="7" id="KW-1185">Reference proteome</keyword>
<feature type="region of interest" description="Disordered" evidence="4">
    <location>
        <begin position="530"/>
        <end position="573"/>
    </location>
</feature>
<protein>
    <submittedName>
        <fullName evidence="6">AT-rich interactive domain-containing protein 5B</fullName>
    </submittedName>
</protein>
<evidence type="ECO:0000313" key="6">
    <source>
        <dbReference type="EMBL" id="TWW66322.1"/>
    </source>
</evidence>
<accession>A0A5C6NFK9</accession>
<dbReference type="GO" id="GO:0005634">
    <property type="term" value="C:nucleus"/>
    <property type="evidence" value="ECO:0007669"/>
    <property type="project" value="TreeGrafter"/>
</dbReference>
<evidence type="ECO:0000256" key="1">
    <source>
        <dbReference type="ARBA" id="ARBA00023015"/>
    </source>
</evidence>
<dbReference type="Pfam" id="PF01388">
    <property type="entry name" value="ARID"/>
    <property type="match status" value="1"/>
</dbReference>
<feature type="compositionally biased region" description="Polar residues" evidence="4">
    <location>
        <begin position="531"/>
        <end position="543"/>
    </location>
</feature>
<feature type="region of interest" description="Disordered" evidence="4">
    <location>
        <begin position="270"/>
        <end position="298"/>
    </location>
</feature>
<evidence type="ECO:0000313" key="7">
    <source>
        <dbReference type="Proteomes" id="UP000324091"/>
    </source>
</evidence>
<dbReference type="AlphaFoldDB" id="A0A5C6NFK9"/>
<dbReference type="CDD" id="cd16869">
    <property type="entry name" value="ARID_ARID5"/>
    <property type="match status" value="1"/>
</dbReference>
<evidence type="ECO:0000259" key="5">
    <source>
        <dbReference type="PROSITE" id="PS51011"/>
    </source>
</evidence>
<dbReference type="SUPFAM" id="SSF46774">
    <property type="entry name" value="ARID-like"/>
    <property type="match status" value="1"/>
</dbReference>
<dbReference type="GO" id="GO:0006357">
    <property type="term" value="P:regulation of transcription by RNA polymerase II"/>
    <property type="evidence" value="ECO:0007669"/>
    <property type="project" value="TreeGrafter"/>
</dbReference>
<proteinExistence type="predicted"/>
<dbReference type="PROSITE" id="PS51011">
    <property type="entry name" value="ARID"/>
    <property type="match status" value="1"/>
</dbReference>
<reference evidence="6 7" key="1">
    <citation type="submission" date="2019-04" db="EMBL/GenBank/DDBJ databases">
        <title>Chromosome genome assembly for Takifugu flavidus.</title>
        <authorList>
            <person name="Xiao S."/>
        </authorList>
    </citation>
    <scope>NUCLEOTIDE SEQUENCE [LARGE SCALE GENOMIC DNA]</scope>
    <source>
        <strain evidence="6">HTHZ2018</strain>
        <tissue evidence="6">Muscle</tissue>
    </source>
</reference>
<dbReference type="EMBL" id="RHFK02000013">
    <property type="protein sequence ID" value="TWW66322.1"/>
    <property type="molecule type" value="Genomic_DNA"/>
</dbReference>
<evidence type="ECO:0000256" key="4">
    <source>
        <dbReference type="SAM" id="MobiDB-lite"/>
    </source>
</evidence>
<dbReference type="InterPro" id="IPR036431">
    <property type="entry name" value="ARID_dom_sf"/>
</dbReference>
<dbReference type="GO" id="GO:0000976">
    <property type="term" value="F:transcription cis-regulatory region binding"/>
    <property type="evidence" value="ECO:0007669"/>
    <property type="project" value="TreeGrafter"/>
</dbReference>
<dbReference type="InterPro" id="IPR051232">
    <property type="entry name" value="ARID/SWI1_ChromRemod"/>
</dbReference>
<evidence type="ECO:0000256" key="2">
    <source>
        <dbReference type="ARBA" id="ARBA00023163"/>
    </source>
</evidence>
<dbReference type="InterPro" id="IPR001606">
    <property type="entry name" value="ARID_dom"/>
</dbReference>
<keyword evidence="2" id="KW-0804">Transcription</keyword>
<dbReference type="FunFam" id="1.10.150.60:FF:000015">
    <property type="entry name" value="AT-rich interactive domain-containing protein 5B"/>
    <property type="match status" value="1"/>
</dbReference>
<gene>
    <name evidence="6" type="ORF">D4764_20G0003540</name>
</gene>
<dbReference type="Proteomes" id="UP000324091">
    <property type="component" value="Chromosome 20"/>
</dbReference>
<sequence length="598" mass="66013">MPQEQVGLVRPPTPKQEYASNINTLISEPSSLDGSVGHIGMVYSAVKDWEASEPLSETAEAEKLFLRELYSYMKKRDSPIERIPNLGFKQIDLYLMFTTVRDLGGYQQVTAQQLWKQVYNTLGGNPRSTSAATCTRRHYERLLLPYEFHLKGLSLSMLPHHQHKHCHSSDYGCYGYEGPPAKCKIISVPQHQQNPPPFHGDQHGSAFRMPLQCPPYYHSPVLPPVLPPELPMAQLPQPAVEPYSQAAPAQEPLDNLRYLAECYKNSSGLTEPLNLSMKGPRRDPDTKPASSFSAPLSSKNPKFLNKPFSLYSSQCTQVVSGRREAQSNEAGSGGSIHSFPVNGQEAYAGAADSSSMAYAAAARGQTDIGADFTAPKPSSPKTDLVVEVKQSKSSSPDVSKLPLSHFLPGPPRRNKEGEVEIEVPLSALYNWLKQCRSPAAEPEQKPEEPSRQRRCFEAEDQPTTLTLPPILQNPPQISKDPRPRQRTSPVIHPGYRHPHMSQSAFTASLHLPPGCHLKNATGQDLYGEQDANMSRSSQRPNSWDSDDPEITGPAVHRGSRTWAPGPSSVHLLDSSSTPVLQLSSEEVMKLRRIISSSL</sequence>
<organism evidence="6 7">
    <name type="scientific">Takifugu flavidus</name>
    <name type="common">sansaifugu</name>
    <dbReference type="NCBI Taxonomy" id="433684"/>
    <lineage>
        <taxon>Eukaryota</taxon>
        <taxon>Metazoa</taxon>
        <taxon>Chordata</taxon>
        <taxon>Craniata</taxon>
        <taxon>Vertebrata</taxon>
        <taxon>Euteleostomi</taxon>
        <taxon>Actinopterygii</taxon>
        <taxon>Neopterygii</taxon>
        <taxon>Teleostei</taxon>
        <taxon>Neoteleostei</taxon>
        <taxon>Acanthomorphata</taxon>
        <taxon>Eupercaria</taxon>
        <taxon>Tetraodontiformes</taxon>
        <taxon>Tetradontoidea</taxon>
        <taxon>Tetraodontidae</taxon>
        <taxon>Takifugu</taxon>
    </lineage>
</organism>
<evidence type="ECO:0000256" key="3">
    <source>
        <dbReference type="ARBA" id="ARBA00023242"/>
    </source>
</evidence>
<dbReference type="PANTHER" id="PTHR13964:SF25">
    <property type="entry name" value="AT-RICH INTERACTIVE DOMAIN-CONTAINING PROTEIN 5A"/>
    <property type="match status" value="1"/>
</dbReference>